<name>A0A3E0K479_9BACI</name>
<comment type="caution">
    <text evidence="2">The sequence shown here is derived from an EMBL/GenBank/DDBJ whole genome shotgun (WGS) entry which is preliminary data.</text>
</comment>
<evidence type="ECO:0000313" key="3">
    <source>
        <dbReference type="Proteomes" id="UP000257014"/>
    </source>
</evidence>
<dbReference type="InterPro" id="IPR019673">
    <property type="entry name" value="Spore_germination_GerPC"/>
</dbReference>
<dbReference type="Pfam" id="PF10737">
    <property type="entry name" value="GerPC"/>
    <property type="match status" value="1"/>
</dbReference>
<keyword evidence="1" id="KW-0175">Coiled coil</keyword>
<organism evidence="2 3">
    <name type="scientific">Caldibacillus debilis</name>
    <dbReference type="NCBI Taxonomy" id="301148"/>
    <lineage>
        <taxon>Bacteria</taxon>
        <taxon>Bacillati</taxon>
        <taxon>Bacillota</taxon>
        <taxon>Bacilli</taxon>
        <taxon>Bacillales</taxon>
        <taxon>Bacillaceae</taxon>
        <taxon>Caldibacillus</taxon>
    </lineage>
</organism>
<dbReference type="EMBL" id="QEWE01000018">
    <property type="protein sequence ID" value="REJ28066.1"/>
    <property type="molecule type" value="Genomic_DNA"/>
</dbReference>
<proteinExistence type="predicted"/>
<gene>
    <name evidence="2" type="ORF">C6P37_09475</name>
</gene>
<evidence type="ECO:0000256" key="1">
    <source>
        <dbReference type="SAM" id="Coils"/>
    </source>
</evidence>
<protein>
    <submittedName>
        <fullName evidence="2">Uncharacterized protein</fullName>
    </submittedName>
</protein>
<evidence type="ECO:0000313" key="2">
    <source>
        <dbReference type="EMBL" id="REJ28066.1"/>
    </source>
</evidence>
<dbReference type="Proteomes" id="UP000257014">
    <property type="component" value="Unassembled WGS sequence"/>
</dbReference>
<reference evidence="2 3" key="1">
    <citation type="submission" date="2018-03" db="EMBL/GenBank/DDBJ databases">
        <authorList>
            <person name="Keele B.F."/>
        </authorList>
    </citation>
    <scope>NUCLEOTIDE SEQUENCE [LARGE SCALE GENOMIC DNA]</scope>
    <source>
        <strain evidence="2">ZCTH4_d</strain>
    </source>
</reference>
<dbReference type="AlphaFoldDB" id="A0A3E0K479"/>
<accession>A0A3E0K479</accession>
<sequence length="230" mass="27083">MYRRKSKRLPFRCSRRDKGFVIIITRRCSSLSREIIQYIHQLHAYIKSQEQKMKELEKEIGRMKSQLSDLSGRPPVHIDKIDYHFDQLKIERLEGTLTIGLNPNDLQNTDELLLGNLPPFVGKDPEKTREDRELAERIEKSVNAFLDEQLETIVEKATKQLQMETDPSMTKFIREDIRRQLRGQIDSYLQSFRQKHGELPEAELEKQIREQIAADINRGVYAFLSAFRNP</sequence>
<feature type="coiled-coil region" evidence="1">
    <location>
        <begin position="39"/>
        <end position="73"/>
    </location>
</feature>